<comment type="caution">
    <text evidence="2">The sequence shown here is derived from an EMBL/GenBank/DDBJ whole genome shotgun (WGS) entry which is preliminary data.</text>
</comment>
<dbReference type="Proteomes" id="UP000662074">
    <property type="component" value="Unassembled WGS sequence"/>
</dbReference>
<feature type="transmembrane region" description="Helical" evidence="1">
    <location>
        <begin position="32"/>
        <end position="56"/>
    </location>
</feature>
<protein>
    <submittedName>
        <fullName evidence="2">Uncharacterized protein</fullName>
    </submittedName>
</protein>
<feature type="transmembrane region" description="Helical" evidence="1">
    <location>
        <begin position="7"/>
        <end position="26"/>
    </location>
</feature>
<evidence type="ECO:0000313" key="3">
    <source>
        <dbReference type="Proteomes" id="UP000662074"/>
    </source>
</evidence>
<proteinExistence type="predicted"/>
<name>A0A917N008_9SPHI</name>
<gene>
    <name evidence="2" type="ORF">GCM10011425_04900</name>
</gene>
<evidence type="ECO:0000313" key="2">
    <source>
        <dbReference type="EMBL" id="GGI49278.1"/>
    </source>
</evidence>
<dbReference type="AlphaFoldDB" id="A0A917N008"/>
<keyword evidence="1" id="KW-0812">Transmembrane</keyword>
<sequence>MGFGANLFFVFILIPGTLIMLIAWIFTRNIQIGRLLLFGWACVIALVILDIVVRVFTEKKQLERDDIYGTYVIDRSKFPGKQADWQYNHYWFAITKDGKLNFHITNKARVVKTYQGFVSFKEDYVNPRLVIQLPEPHHHIMEVEPTLYRDVFSFYYVFKSPRFGNVFFTKGEWKPID</sequence>
<reference evidence="2" key="2">
    <citation type="submission" date="2020-09" db="EMBL/GenBank/DDBJ databases">
        <authorList>
            <person name="Sun Q."/>
            <person name="Sedlacek I."/>
        </authorList>
    </citation>
    <scope>NUCLEOTIDE SEQUENCE</scope>
    <source>
        <strain evidence="2">CCM 8711</strain>
    </source>
</reference>
<keyword evidence="1" id="KW-1133">Transmembrane helix</keyword>
<keyword evidence="1" id="KW-0472">Membrane</keyword>
<dbReference type="EMBL" id="BMDO01000001">
    <property type="protein sequence ID" value="GGI49278.1"/>
    <property type="molecule type" value="Genomic_DNA"/>
</dbReference>
<accession>A0A917N008</accession>
<keyword evidence="3" id="KW-1185">Reference proteome</keyword>
<organism evidence="2 3">
    <name type="scientific">Mucilaginibacter galii</name>
    <dbReference type="NCBI Taxonomy" id="2005073"/>
    <lineage>
        <taxon>Bacteria</taxon>
        <taxon>Pseudomonadati</taxon>
        <taxon>Bacteroidota</taxon>
        <taxon>Sphingobacteriia</taxon>
        <taxon>Sphingobacteriales</taxon>
        <taxon>Sphingobacteriaceae</taxon>
        <taxon>Mucilaginibacter</taxon>
    </lineage>
</organism>
<evidence type="ECO:0000256" key="1">
    <source>
        <dbReference type="SAM" id="Phobius"/>
    </source>
</evidence>
<reference evidence="2" key="1">
    <citation type="journal article" date="2014" name="Int. J. Syst. Evol. Microbiol.">
        <title>Complete genome sequence of Corynebacterium casei LMG S-19264T (=DSM 44701T), isolated from a smear-ripened cheese.</title>
        <authorList>
            <consortium name="US DOE Joint Genome Institute (JGI-PGF)"/>
            <person name="Walter F."/>
            <person name="Albersmeier A."/>
            <person name="Kalinowski J."/>
            <person name="Ruckert C."/>
        </authorList>
    </citation>
    <scope>NUCLEOTIDE SEQUENCE</scope>
    <source>
        <strain evidence="2">CCM 8711</strain>
    </source>
</reference>